<dbReference type="EMBL" id="JAUTXU010000003">
    <property type="protein sequence ID" value="KAK3725075.1"/>
    <property type="molecule type" value="Genomic_DNA"/>
</dbReference>
<evidence type="ECO:0000313" key="1">
    <source>
        <dbReference type="EMBL" id="KAK3725075.1"/>
    </source>
</evidence>
<evidence type="ECO:0000313" key="2">
    <source>
        <dbReference type="Proteomes" id="UP001281147"/>
    </source>
</evidence>
<protein>
    <submittedName>
        <fullName evidence="1">Uncharacterized protein</fullName>
    </submittedName>
</protein>
<name>A0ACC3NXW0_9PEZI</name>
<dbReference type="Proteomes" id="UP001281147">
    <property type="component" value="Unassembled WGS sequence"/>
</dbReference>
<gene>
    <name evidence="1" type="ORF">LTR37_000585</name>
</gene>
<proteinExistence type="predicted"/>
<accession>A0ACC3NXW0</accession>
<organism evidence="1 2">
    <name type="scientific">Vermiconidia calcicola</name>
    <dbReference type="NCBI Taxonomy" id="1690605"/>
    <lineage>
        <taxon>Eukaryota</taxon>
        <taxon>Fungi</taxon>
        <taxon>Dikarya</taxon>
        <taxon>Ascomycota</taxon>
        <taxon>Pezizomycotina</taxon>
        <taxon>Dothideomycetes</taxon>
        <taxon>Dothideomycetidae</taxon>
        <taxon>Mycosphaerellales</taxon>
        <taxon>Extremaceae</taxon>
        <taxon>Vermiconidia</taxon>
    </lineage>
</organism>
<comment type="caution">
    <text evidence="1">The sequence shown here is derived from an EMBL/GenBank/DDBJ whole genome shotgun (WGS) entry which is preliminary data.</text>
</comment>
<sequence length="787" mass="89111">MGRRPNPLVVEFFERGEKLEDNSNRYQHTCKRCGELFPKGRIESLTSHLLRRCPNVTQEDRHWVFQQLQHDPEKPNQKFTGLPAGTGRNNQSTENSMPSLQQQSALDTLAEVSRHHLDYSSHRRPSDLFREQSAQKTEDLTAEQSFIAQLRELTGGHAPTTLSDSNALYLYATNSAQPPATQTADVHMPTSNALTSSPLVQTASAANQQLEAAQVQGTYLGQNSTPLDPGLNDETEQLIQSNGNIHREDDTTSWMTGQRTFGNLSLALDPSPAFGFLQKPTKKGRRHFNDTRRKEVQEIRKRGACIRCRMLKKPCSGKTPCDTCKNVDNARLWRGTCVRTRVADEFTLWSTRLFYSRASVQIPAAIHGLQQQPLLGRIEVRFFGKSELCMSFAAKTYSKSGAPLDPSLRQEKLSDDEEIWLLDEGEGISDKLELYANQVRALCMDEERSHVLRETLQCAQMLARAEEAEQAAKVTDAQDQQSARSCYNLQHQLVKNVLELWVQTKLLTSADEQTLQLRNNPGKASRLQPEQVNWTAEAQDYKTRDIPVSSPSHRLIHIQLMAALEARCNKLSRTVMNELERRLLQRQQVSRFATFLAAVVLLNCVERMTGLYRTFDMIDTKYDSSEGVRDPPNDDAMEQDSKAQASVTAFPNRETAWGSISSHVTNHMNFWPLDTPTSQLWQQGKNFAELLAMLLRMRALPPKTGQRTDGTLAVIQDYSLPVHPNRRPVAEQMDEQTKMAATWLDPLNLEVGELMKRRDAELPGPTAGVEEWDMRFVSKLLLPENMR</sequence>
<keyword evidence="2" id="KW-1185">Reference proteome</keyword>
<reference evidence="1" key="1">
    <citation type="submission" date="2023-07" db="EMBL/GenBank/DDBJ databases">
        <title>Black Yeasts Isolated from many extreme environments.</title>
        <authorList>
            <person name="Coleine C."/>
            <person name="Stajich J.E."/>
            <person name="Selbmann L."/>
        </authorList>
    </citation>
    <scope>NUCLEOTIDE SEQUENCE</scope>
    <source>
        <strain evidence="1">CCFEE 5714</strain>
    </source>
</reference>